<feature type="transmembrane region" description="Helical" evidence="7">
    <location>
        <begin position="96"/>
        <end position="113"/>
    </location>
</feature>
<feature type="transmembrane region" description="Helical" evidence="7">
    <location>
        <begin position="223"/>
        <end position="243"/>
    </location>
</feature>
<comment type="caution">
    <text evidence="8">The sequence shown here is derived from an EMBL/GenBank/DDBJ whole genome shotgun (WGS) entry which is preliminary data.</text>
</comment>
<dbReference type="SUPFAM" id="SSF81345">
    <property type="entry name" value="ABC transporter involved in vitamin B12 uptake, BtuC"/>
    <property type="match status" value="1"/>
</dbReference>
<evidence type="ECO:0000313" key="8">
    <source>
        <dbReference type="EMBL" id="MFD2140449.1"/>
    </source>
</evidence>
<name>A0ABW4YWC6_9HYPH</name>
<feature type="transmembrane region" description="Helical" evidence="7">
    <location>
        <begin position="15"/>
        <end position="39"/>
    </location>
</feature>
<evidence type="ECO:0000256" key="7">
    <source>
        <dbReference type="SAM" id="Phobius"/>
    </source>
</evidence>
<protein>
    <submittedName>
        <fullName evidence="8">Metal ABC transporter permease</fullName>
    </submittedName>
</protein>
<dbReference type="RefSeq" id="WP_343207719.1">
    <property type="nucleotide sequence ID" value="NZ_JAHBGB010000031.1"/>
</dbReference>
<dbReference type="PANTHER" id="PTHR30477:SF24">
    <property type="entry name" value="IRON TRANSPORT SYSTEM MEMBRANE PROTEIN HI_0359-RELATED"/>
    <property type="match status" value="1"/>
</dbReference>
<keyword evidence="6" id="KW-0813">Transport</keyword>
<feature type="transmembrane region" description="Helical" evidence="7">
    <location>
        <begin position="197"/>
        <end position="216"/>
    </location>
</feature>
<accession>A0ABW4YWC6</accession>
<dbReference type="Proteomes" id="UP001597299">
    <property type="component" value="Unassembled WGS sequence"/>
</dbReference>
<dbReference type="InterPro" id="IPR037294">
    <property type="entry name" value="ABC_BtuC-like"/>
</dbReference>
<dbReference type="CDD" id="cd06550">
    <property type="entry name" value="TM_ABC_iron-siderophores_like"/>
    <property type="match status" value="1"/>
</dbReference>
<feature type="transmembrane region" description="Helical" evidence="7">
    <location>
        <begin position="249"/>
        <end position="266"/>
    </location>
</feature>
<dbReference type="EMBL" id="JBHUHD010000001">
    <property type="protein sequence ID" value="MFD2140449.1"/>
    <property type="molecule type" value="Genomic_DNA"/>
</dbReference>
<evidence type="ECO:0000256" key="4">
    <source>
        <dbReference type="ARBA" id="ARBA00022989"/>
    </source>
</evidence>
<feature type="transmembrane region" description="Helical" evidence="7">
    <location>
        <begin position="59"/>
        <end position="84"/>
    </location>
</feature>
<feature type="transmembrane region" description="Helical" evidence="7">
    <location>
        <begin position="173"/>
        <end position="191"/>
    </location>
</feature>
<evidence type="ECO:0000313" key="9">
    <source>
        <dbReference type="Proteomes" id="UP001597299"/>
    </source>
</evidence>
<dbReference type="Pfam" id="PF00950">
    <property type="entry name" value="ABC-3"/>
    <property type="match status" value="1"/>
</dbReference>
<comment type="subcellular location">
    <subcellularLocation>
        <location evidence="6">Cell membrane</location>
        <topology evidence="6">Multi-pass membrane protein</topology>
    </subcellularLocation>
    <subcellularLocation>
        <location evidence="1">Membrane</location>
        <topology evidence="1">Multi-pass membrane protein</topology>
    </subcellularLocation>
</comment>
<sequence length="280" mass="29339">MTMAATLLAPFQFDFMVNALVISALVAVPMALLSCFLVLKGWSLMGDAISHAVFPGVVLSYILGLPYALGAFAAGMFCAVATGYLKDNSRIKQDTVMGIVFSGMFGAGLVLYVKIQSEVHLDHILFGDMLGVSWRDIAETALIALVVAAIVAVKWKDLLLHAFDPAQARAVGLRVGVLHYGLLCLISLAIVGALKAVGLILAIAMLIAPGAIAFLLTRSFGAMLLAALAIAVGASLLGVYLSFFLDSAPAPTIVLVMSLVFVATFIRSSFATARVTSGEN</sequence>
<evidence type="ECO:0000256" key="3">
    <source>
        <dbReference type="ARBA" id="ARBA00022692"/>
    </source>
</evidence>
<keyword evidence="4 7" id="KW-1133">Transmembrane helix</keyword>
<dbReference type="PANTHER" id="PTHR30477">
    <property type="entry name" value="ABC-TRANSPORTER METAL-BINDING PROTEIN"/>
    <property type="match status" value="1"/>
</dbReference>
<reference evidence="9" key="1">
    <citation type="journal article" date="2019" name="Int. J. Syst. Evol. Microbiol.">
        <title>The Global Catalogue of Microorganisms (GCM) 10K type strain sequencing project: providing services to taxonomists for standard genome sequencing and annotation.</title>
        <authorList>
            <consortium name="The Broad Institute Genomics Platform"/>
            <consortium name="The Broad Institute Genome Sequencing Center for Infectious Disease"/>
            <person name="Wu L."/>
            <person name="Ma J."/>
        </authorList>
    </citation>
    <scope>NUCLEOTIDE SEQUENCE [LARGE SCALE GENOMIC DNA]</scope>
    <source>
        <strain evidence="9">CCM 7435</strain>
    </source>
</reference>
<dbReference type="InterPro" id="IPR001626">
    <property type="entry name" value="ABC_TroCD"/>
</dbReference>
<evidence type="ECO:0000256" key="6">
    <source>
        <dbReference type="RuleBase" id="RU003943"/>
    </source>
</evidence>
<gene>
    <name evidence="8" type="ORF">ACFSNC_08570</name>
</gene>
<keyword evidence="9" id="KW-1185">Reference proteome</keyword>
<keyword evidence="3 6" id="KW-0812">Transmembrane</keyword>
<feature type="transmembrane region" description="Helical" evidence="7">
    <location>
        <begin position="133"/>
        <end position="153"/>
    </location>
</feature>
<proteinExistence type="inferred from homology"/>
<evidence type="ECO:0000256" key="5">
    <source>
        <dbReference type="ARBA" id="ARBA00023136"/>
    </source>
</evidence>
<dbReference type="Gene3D" id="1.10.3470.10">
    <property type="entry name" value="ABC transporter involved in vitamin B12 uptake, BtuC"/>
    <property type="match status" value="1"/>
</dbReference>
<comment type="similarity">
    <text evidence="2 6">Belongs to the ABC-3 integral membrane protein family.</text>
</comment>
<keyword evidence="5 7" id="KW-0472">Membrane</keyword>
<organism evidence="8 9">
    <name type="scientific">Ancylobacter oerskovii</name>
    <dbReference type="NCBI Taxonomy" id="459519"/>
    <lineage>
        <taxon>Bacteria</taxon>
        <taxon>Pseudomonadati</taxon>
        <taxon>Pseudomonadota</taxon>
        <taxon>Alphaproteobacteria</taxon>
        <taxon>Hyphomicrobiales</taxon>
        <taxon>Xanthobacteraceae</taxon>
        <taxon>Ancylobacter</taxon>
    </lineage>
</organism>
<evidence type="ECO:0000256" key="2">
    <source>
        <dbReference type="ARBA" id="ARBA00008034"/>
    </source>
</evidence>
<evidence type="ECO:0000256" key="1">
    <source>
        <dbReference type="ARBA" id="ARBA00004141"/>
    </source>
</evidence>